<comment type="caution">
    <text evidence="2">The sequence shown here is derived from an EMBL/GenBank/DDBJ whole genome shotgun (WGS) entry which is preliminary data.</text>
</comment>
<protein>
    <submittedName>
        <fullName evidence="2">Uncharacterized protein</fullName>
    </submittedName>
</protein>
<dbReference type="AlphaFoldDB" id="A0A2N5TU22"/>
<gene>
    <name evidence="2" type="ORF">PCANC_25360</name>
</gene>
<organism evidence="2 3">
    <name type="scientific">Puccinia coronata f. sp. avenae</name>
    <dbReference type="NCBI Taxonomy" id="200324"/>
    <lineage>
        <taxon>Eukaryota</taxon>
        <taxon>Fungi</taxon>
        <taxon>Dikarya</taxon>
        <taxon>Basidiomycota</taxon>
        <taxon>Pucciniomycotina</taxon>
        <taxon>Pucciniomycetes</taxon>
        <taxon>Pucciniales</taxon>
        <taxon>Pucciniaceae</taxon>
        <taxon>Puccinia</taxon>
    </lineage>
</organism>
<name>A0A2N5TU22_9BASI</name>
<evidence type="ECO:0000256" key="1">
    <source>
        <dbReference type="SAM" id="MobiDB-lite"/>
    </source>
</evidence>
<sequence length="109" mass="11027">MKAGTCVLHQGRFASGSTLALEKLLSHLKDGYRAGRPTGGPFIRGRGPGSGWRFTEFFNTSPARQARPSGRVLAGSPSGAHGPPPSGLPGAPGAAVLAPAGTCRHSAPV</sequence>
<dbReference type="Proteomes" id="UP000235388">
    <property type="component" value="Unassembled WGS sequence"/>
</dbReference>
<feature type="region of interest" description="Disordered" evidence="1">
    <location>
        <begin position="61"/>
        <end position="95"/>
    </location>
</feature>
<evidence type="ECO:0000313" key="2">
    <source>
        <dbReference type="EMBL" id="PLW28995.1"/>
    </source>
</evidence>
<keyword evidence="3" id="KW-1185">Reference proteome</keyword>
<reference evidence="2 3" key="1">
    <citation type="submission" date="2017-11" db="EMBL/GenBank/DDBJ databases">
        <title>De novo assembly and phasing of dikaryotic genomes from two isolates of Puccinia coronata f. sp. avenae, the causal agent of oat crown rust.</title>
        <authorList>
            <person name="Miller M.E."/>
            <person name="Zhang Y."/>
            <person name="Omidvar V."/>
            <person name="Sperschneider J."/>
            <person name="Schwessinger B."/>
            <person name="Raley C."/>
            <person name="Palmer J.M."/>
            <person name="Garnica D."/>
            <person name="Upadhyaya N."/>
            <person name="Rathjen J."/>
            <person name="Taylor J.M."/>
            <person name="Park R.F."/>
            <person name="Dodds P.N."/>
            <person name="Hirsch C.D."/>
            <person name="Kianian S.F."/>
            <person name="Figueroa M."/>
        </authorList>
    </citation>
    <scope>NUCLEOTIDE SEQUENCE [LARGE SCALE GENOMIC DNA]</scope>
    <source>
        <strain evidence="2">12NC29</strain>
    </source>
</reference>
<accession>A0A2N5TU22</accession>
<proteinExistence type="predicted"/>
<dbReference type="EMBL" id="PGCJ01000425">
    <property type="protein sequence ID" value="PLW28995.1"/>
    <property type="molecule type" value="Genomic_DNA"/>
</dbReference>
<evidence type="ECO:0000313" key="3">
    <source>
        <dbReference type="Proteomes" id="UP000235388"/>
    </source>
</evidence>